<sequence length="82" mass="8145">MTGTTADTRRIVAVRSAGRVLAVVSGDGLIAAWPQVAPHVPGACGDPLQEGGHSTVAGVVVRDDAGGPGGCRPGGVHRRPGR</sequence>
<evidence type="ECO:0000256" key="1">
    <source>
        <dbReference type="SAM" id="MobiDB-lite"/>
    </source>
</evidence>
<reference evidence="2 3" key="1">
    <citation type="submission" date="2020-08" db="EMBL/GenBank/DDBJ databases">
        <title>Sequencing the genomes of 1000 actinobacteria strains.</title>
        <authorList>
            <person name="Klenk H.-P."/>
        </authorList>
    </citation>
    <scope>NUCLEOTIDE SEQUENCE [LARGE SCALE GENOMIC DNA]</scope>
    <source>
        <strain evidence="2 3">DSM 43023</strain>
    </source>
</reference>
<dbReference type="RefSeq" id="WP_184757732.1">
    <property type="nucleotide sequence ID" value="NZ_BAABEK010000064.1"/>
</dbReference>
<protein>
    <submittedName>
        <fullName evidence="2">Uncharacterized protein</fullName>
    </submittedName>
</protein>
<evidence type="ECO:0000313" key="3">
    <source>
        <dbReference type="Proteomes" id="UP000534286"/>
    </source>
</evidence>
<keyword evidence="3" id="KW-1185">Reference proteome</keyword>
<dbReference type="EMBL" id="JACHJU010000002">
    <property type="protein sequence ID" value="MBB4941726.1"/>
    <property type="molecule type" value="Genomic_DNA"/>
</dbReference>
<name>A0A7W7S2F1_9ACTN</name>
<proteinExistence type="predicted"/>
<dbReference type="Proteomes" id="UP000534286">
    <property type="component" value="Unassembled WGS sequence"/>
</dbReference>
<dbReference type="AlphaFoldDB" id="A0A7W7S2F1"/>
<comment type="caution">
    <text evidence="2">The sequence shown here is derived from an EMBL/GenBank/DDBJ whole genome shotgun (WGS) entry which is preliminary data.</text>
</comment>
<feature type="region of interest" description="Disordered" evidence="1">
    <location>
        <begin position="63"/>
        <end position="82"/>
    </location>
</feature>
<accession>A0A7W7S2F1</accession>
<evidence type="ECO:0000313" key="2">
    <source>
        <dbReference type="EMBL" id="MBB4941726.1"/>
    </source>
</evidence>
<organism evidence="2 3">
    <name type="scientific">Streptosporangium album</name>
    <dbReference type="NCBI Taxonomy" id="47479"/>
    <lineage>
        <taxon>Bacteria</taxon>
        <taxon>Bacillati</taxon>
        <taxon>Actinomycetota</taxon>
        <taxon>Actinomycetes</taxon>
        <taxon>Streptosporangiales</taxon>
        <taxon>Streptosporangiaceae</taxon>
        <taxon>Streptosporangium</taxon>
    </lineage>
</organism>
<gene>
    <name evidence="2" type="ORF">FHR32_006103</name>
</gene>